<dbReference type="KEGG" id="epa:110251789"/>
<dbReference type="GO" id="GO:0005739">
    <property type="term" value="C:mitochondrion"/>
    <property type="evidence" value="ECO:0007669"/>
    <property type="project" value="UniProtKB-SubCell"/>
</dbReference>
<dbReference type="GO" id="GO:0006412">
    <property type="term" value="P:translation"/>
    <property type="evidence" value="ECO:0007669"/>
    <property type="project" value="TreeGrafter"/>
</dbReference>
<dbReference type="AlphaFoldDB" id="A0A913Y2R8"/>
<evidence type="ECO:0000256" key="4">
    <source>
        <dbReference type="ARBA" id="ARBA00022980"/>
    </source>
</evidence>
<protein>
    <submittedName>
        <fullName evidence="7">Uncharacterized protein</fullName>
    </submittedName>
</protein>
<evidence type="ECO:0000256" key="6">
    <source>
        <dbReference type="ARBA" id="ARBA00023274"/>
    </source>
</evidence>
<dbReference type="RefSeq" id="XP_020914188.1">
    <property type="nucleotide sequence ID" value="XM_021058529.2"/>
</dbReference>
<dbReference type="GO" id="GO:1990904">
    <property type="term" value="C:ribonucleoprotein complex"/>
    <property type="evidence" value="ECO:0007669"/>
    <property type="project" value="UniProtKB-KW"/>
</dbReference>
<keyword evidence="3" id="KW-0809">Transit peptide</keyword>
<comment type="similarity">
    <text evidence="2">Belongs to the universal ribosomal protein uS3 family.</text>
</comment>
<evidence type="ECO:0000256" key="5">
    <source>
        <dbReference type="ARBA" id="ARBA00023128"/>
    </source>
</evidence>
<dbReference type="InterPro" id="IPR026146">
    <property type="entry name" value="Ribosomal_uS3m"/>
</dbReference>
<dbReference type="Proteomes" id="UP000887567">
    <property type="component" value="Unplaced"/>
</dbReference>
<evidence type="ECO:0000256" key="3">
    <source>
        <dbReference type="ARBA" id="ARBA00022946"/>
    </source>
</evidence>
<dbReference type="OrthoDB" id="5950413at2759"/>
<keyword evidence="6" id="KW-0687">Ribonucleoprotein</keyword>
<evidence type="ECO:0000256" key="1">
    <source>
        <dbReference type="ARBA" id="ARBA00004173"/>
    </source>
</evidence>
<dbReference type="PANTHER" id="PTHR21244">
    <property type="entry name" value="MITOCHONDRIAL 28S RIBOSOMAL PROTEIN S24"/>
    <property type="match status" value="1"/>
</dbReference>
<dbReference type="GeneID" id="110251789"/>
<dbReference type="InterPro" id="IPR009019">
    <property type="entry name" value="KH_sf_prok-type"/>
</dbReference>
<evidence type="ECO:0000313" key="8">
    <source>
        <dbReference type="Proteomes" id="UP000887567"/>
    </source>
</evidence>
<organism evidence="7 8">
    <name type="scientific">Exaiptasia diaphana</name>
    <name type="common">Tropical sea anemone</name>
    <name type="synonym">Aiptasia pulchella</name>
    <dbReference type="NCBI Taxonomy" id="2652724"/>
    <lineage>
        <taxon>Eukaryota</taxon>
        <taxon>Metazoa</taxon>
        <taxon>Cnidaria</taxon>
        <taxon>Anthozoa</taxon>
        <taxon>Hexacorallia</taxon>
        <taxon>Actiniaria</taxon>
        <taxon>Aiptasiidae</taxon>
        <taxon>Exaiptasia</taxon>
    </lineage>
</organism>
<proteinExistence type="inferred from homology"/>
<sequence>MACRHFLTSISRSSFKHPQVQSKILGACYPTIVRQPERLGIIGVRHTSKGKVAAGAPKRKSVPGYRVAVTKGFDSQHTGSLKGSYGASDRLLDDIMIRKYIDGVFYDHVCSDIIIKRKDNRIIIAFIVQRECDVNQFYFLTAMSEKLLSEVFGCIVTFEPQSASRLLYQPKPKA</sequence>
<accession>A0A913Y2R8</accession>
<dbReference type="GO" id="GO:0003723">
    <property type="term" value="F:RNA binding"/>
    <property type="evidence" value="ECO:0007669"/>
    <property type="project" value="InterPro"/>
</dbReference>
<dbReference type="EnsemblMetazoa" id="XM_021058529.2">
    <property type="protein sequence ID" value="XP_020914188.1"/>
    <property type="gene ID" value="LOC110251789"/>
</dbReference>
<keyword evidence="8" id="KW-1185">Reference proteome</keyword>
<reference evidence="7" key="1">
    <citation type="submission" date="2022-11" db="UniProtKB">
        <authorList>
            <consortium name="EnsemblMetazoa"/>
        </authorList>
    </citation>
    <scope>IDENTIFICATION</scope>
</reference>
<keyword evidence="5" id="KW-0496">Mitochondrion</keyword>
<evidence type="ECO:0000313" key="7">
    <source>
        <dbReference type="EnsemblMetazoa" id="XP_020914188.1"/>
    </source>
</evidence>
<comment type="subcellular location">
    <subcellularLocation>
        <location evidence="1">Mitochondrion</location>
    </subcellularLocation>
</comment>
<keyword evidence="4" id="KW-0689">Ribosomal protein</keyword>
<dbReference type="GO" id="GO:0005840">
    <property type="term" value="C:ribosome"/>
    <property type="evidence" value="ECO:0007669"/>
    <property type="project" value="UniProtKB-KW"/>
</dbReference>
<name>A0A913Y2R8_EXADI</name>
<dbReference type="PANTHER" id="PTHR21244:SF1">
    <property type="entry name" value="SMALL RIBOSOMAL SUBUNIT PROTEIN US3M"/>
    <property type="match status" value="1"/>
</dbReference>
<evidence type="ECO:0000256" key="2">
    <source>
        <dbReference type="ARBA" id="ARBA00010761"/>
    </source>
</evidence>
<dbReference type="Pfam" id="PF14955">
    <property type="entry name" value="MRP-S24"/>
    <property type="match status" value="1"/>
</dbReference>
<dbReference type="SUPFAM" id="SSF54814">
    <property type="entry name" value="Prokaryotic type KH domain (KH-domain type II)"/>
    <property type="match status" value="1"/>
</dbReference>